<evidence type="ECO:0000313" key="2">
    <source>
        <dbReference type="EMBL" id="GIU52252.1"/>
    </source>
</evidence>
<reference evidence="2" key="1">
    <citation type="submission" date="2021-05" db="EMBL/GenBank/DDBJ databases">
        <title>Molecular characterization for Shewanella algae harboring chromosomal blaOXA-55-like strains isolated from clinical and environment sample.</title>
        <authorList>
            <person name="Ohama Y."/>
            <person name="Aoki K."/>
            <person name="Harada S."/>
            <person name="Moriya K."/>
            <person name="Ishii Y."/>
            <person name="Tateda K."/>
        </authorList>
    </citation>
    <scope>NUCLEOTIDE SEQUENCE</scope>
    <source>
        <strain evidence="2">JCM 11563</strain>
    </source>
</reference>
<sequence length="113" mass="12064">MRKKILLLQLSLLSSFTILSASTFAADKTFPELVDAVNGTFDATAREAGKKVKLRNHAKGFCTSGTFVPATAANAMFSIPFLAQNEINITARFSLGGTNPDASDKSSGRFMSL</sequence>
<feature type="signal peptide" evidence="1">
    <location>
        <begin position="1"/>
        <end position="25"/>
    </location>
</feature>
<feature type="chain" id="PRO_5045905243" evidence="1">
    <location>
        <begin position="26"/>
        <end position="113"/>
    </location>
</feature>
<keyword evidence="3" id="KW-1185">Reference proteome</keyword>
<proteinExistence type="predicted"/>
<gene>
    <name evidence="2" type="ORF">TUM4438_44500</name>
</gene>
<organism evidence="2 3">
    <name type="scientific">Shewanella sairae</name>
    <dbReference type="NCBI Taxonomy" id="190310"/>
    <lineage>
        <taxon>Bacteria</taxon>
        <taxon>Pseudomonadati</taxon>
        <taxon>Pseudomonadota</taxon>
        <taxon>Gammaproteobacteria</taxon>
        <taxon>Alteromonadales</taxon>
        <taxon>Shewanellaceae</taxon>
        <taxon>Shewanella</taxon>
    </lineage>
</organism>
<dbReference type="Gene3D" id="2.40.180.10">
    <property type="entry name" value="Catalase core domain"/>
    <property type="match status" value="1"/>
</dbReference>
<dbReference type="SUPFAM" id="SSF56634">
    <property type="entry name" value="Heme-dependent catalase-like"/>
    <property type="match status" value="1"/>
</dbReference>
<keyword evidence="1" id="KW-0732">Signal</keyword>
<protein>
    <submittedName>
        <fullName evidence="2">Uncharacterized protein</fullName>
    </submittedName>
</protein>
<dbReference type="InterPro" id="IPR020835">
    <property type="entry name" value="Catalase_sf"/>
</dbReference>
<comment type="caution">
    <text evidence="2">The sequence shown here is derived from an EMBL/GenBank/DDBJ whole genome shotgun (WGS) entry which is preliminary data.</text>
</comment>
<dbReference type="EMBL" id="BPEY01000166">
    <property type="protein sequence ID" value="GIU52252.1"/>
    <property type="molecule type" value="Genomic_DNA"/>
</dbReference>
<evidence type="ECO:0000256" key="1">
    <source>
        <dbReference type="SAM" id="SignalP"/>
    </source>
</evidence>
<evidence type="ECO:0000313" key="3">
    <source>
        <dbReference type="Proteomes" id="UP000887104"/>
    </source>
</evidence>
<name>A0ABQ4PRI8_9GAMM</name>
<accession>A0ABQ4PRI8</accession>
<dbReference type="Proteomes" id="UP000887104">
    <property type="component" value="Unassembled WGS sequence"/>
</dbReference>